<dbReference type="STRING" id="57577.A0A2K3MXH6"/>
<dbReference type="EMBL" id="ASHM01013540">
    <property type="protein sequence ID" value="PNX95501.1"/>
    <property type="molecule type" value="Genomic_DNA"/>
</dbReference>
<comment type="caution">
    <text evidence="6">The sequence shown here is derived from an EMBL/GenBank/DDBJ whole genome shotgun (WGS) entry which is preliminary data.</text>
</comment>
<proteinExistence type="predicted"/>
<name>A0A2K3MXH6_TRIPR</name>
<dbReference type="PANTHER" id="PTHR47206">
    <property type="entry name" value="HOMEODOMAIN-LIKE SUPERFAMILY PROTEIN"/>
    <property type="match status" value="1"/>
</dbReference>
<dbReference type="PROSITE" id="PS51294">
    <property type="entry name" value="HTH_MYB"/>
    <property type="match status" value="1"/>
</dbReference>
<dbReference type="InterPro" id="IPR017930">
    <property type="entry name" value="Myb_dom"/>
</dbReference>
<sequence>MERKHSSNNNTFKKTLQITQEGKNQNKNKSSFTEQDSLVLLQKYDASTLLKLLQEVASHDRWKINWNEMVKKTSTGISSAKEYQMLWRHLAYGHSLIDADFEDDDLPLDDDSDLECEKETLPSIPKQTALQAAACVQVMISSVPMSECNPTSATIEAPLTINVPTPSSHASCSTSSQPFNNLIQKPNIVFPVIVERQTRKRKGWTKEEDMQLQAAVEKWGEGNWADIAGRDDFTIDKTAAQLSKVTFLLY</sequence>
<dbReference type="GO" id="GO:0005634">
    <property type="term" value="C:nucleus"/>
    <property type="evidence" value="ECO:0007669"/>
    <property type="project" value="UniProtKB-SubCell"/>
</dbReference>
<accession>A0A2K3MXH6</accession>
<gene>
    <name evidence="6" type="ORF">L195_g018694</name>
</gene>
<dbReference type="Pfam" id="PF00249">
    <property type="entry name" value="Myb_DNA-binding"/>
    <property type="match status" value="1"/>
</dbReference>
<dbReference type="PROSITE" id="PS50090">
    <property type="entry name" value="MYB_LIKE"/>
    <property type="match status" value="1"/>
</dbReference>
<feature type="compositionally biased region" description="Polar residues" evidence="3">
    <location>
        <begin position="7"/>
        <end position="32"/>
    </location>
</feature>
<evidence type="ECO:0000313" key="6">
    <source>
        <dbReference type="EMBL" id="PNX95501.1"/>
    </source>
</evidence>
<keyword evidence="2" id="KW-0539">Nucleus</keyword>
<dbReference type="InterPro" id="IPR001005">
    <property type="entry name" value="SANT/Myb"/>
</dbReference>
<evidence type="ECO:0000256" key="3">
    <source>
        <dbReference type="SAM" id="MobiDB-lite"/>
    </source>
</evidence>
<dbReference type="SUPFAM" id="SSF46689">
    <property type="entry name" value="Homeodomain-like"/>
    <property type="match status" value="1"/>
</dbReference>
<feature type="domain" description="HTH myb-type" evidence="5">
    <location>
        <begin position="196"/>
        <end position="228"/>
    </location>
</feature>
<reference evidence="6 7" key="1">
    <citation type="journal article" date="2014" name="Am. J. Bot.">
        <title>Genome assembly and annotation for red clover (Trifolium pratense; Fabaceae).</title>
        <authorList>
            <person name="Istvanek J."/>
            <person name="Jaros M."/>
            <person name="Krenek A."/>
            <person name="Repkova J."/>
        </authorList>
    </citation>
    <scope>NUCLEOTIDE SEQUENCE [LARGE SCALE GENOMIC DNA]</scope>
    <source>
        <strain evidence="7">cv. Tatra</strain>
        <tissue evidence="6">Young leaves</tissue>
    </source>
</reference>
<organism evidence="6 7">
    <name type="scientific">Trifolium pratense</name>
    <name type="common">Red clover</name>
    <dbReference type="NCBI Taxonomy" id="57577"/>
    <lineage>
        <taxon>Eukaryota</taxon>
        <taxon>Viridiplantae</taxon>
        <taxon>Streptophyta</taxon>
        <taxon>Embryophyta</taxon>
        <taxon>Tracheophyta</taxon>
        <taxon>Spermatophyta</taxon>
        <taxon>Magnoliopsida</taxon>
        <taxon>eudicotyledons</taxon>
        <taxon>Gunneridae</taxon>
        <taxon>Pentapetalae</taxon>
        <taxon>rosids</taxon>
        <taxon>fabids</taxon>
        <taxon>Fabales</taxon>
        <taxon>Fabaceae</taxon>
        <taxon>Papilionoideae</taxon>
        <taxon>50 kb inversion clade</taxon>
        <taxon>NPAAA clade</taxon>
        <taxon>Hologalegina</taxon>
        <taxon>IRL clade</taxon>
        <taxon>Trifolieae</taxon>
        <taxon>Trifolium</taxon>
    </lineage>
</organism>
<evidence type="ECO:0000259" key="5">
    <source>
        <dbReference type="PROSITE" id="PS51294"/>
    </source>
</evidence>
<feature type="region of interest" description="Disordered" evidence="3">
    <location>
        <begin position="1"/>
        <end position="32"/>
    </location>
</feature>
<comment type="subcellular location">
    <subcellularLocation>
        <location evidence="1">Nucleus</location>
    </subcellularLocation>
</comment>
<dbReference type="AlphaFoldDB" id="A0A2K3MXH6"/>
<dbReference type="Proteomes" id="UP000236291">
    <property type="component" value="Unassembled WGS sequence"/>
</dbReference>
<dbReference type="PANTHER" id="PTHR47206:SF1">
    <property type="entry name" value="HOMEODOMAIN-LIKE SUPERFAMILY PROTEIN"/>
    <property type="match status" value="1"/>
</dbReference>
<evidence type="ECO:0000256" key="2">
    <source>
        <dbReference type="ARBA" id="ARBA00023242"/>
    </source>
</evidence>
<protein>
    <submittedName>
        <fullName evidence="6">DNA binding protein</fullName>
    </submittedName>
</protein>
<dbReference type="InterPro" id="IPR009057">
    <property type="entry name" value="Homeodomain-like_sf"/>
</dbReference>
<feature type="domain" description="Myb-like" evidence="4">
    <location>
        <begin position="196"/>
        <end position="228"/>
    </location>
</feature>
<dbReference type="CDD" id="cd11660">
    <property type="entry name" value="SANT_TRF"/>
    <property type="match status" value="1"/>
</dbReference>
<evidence type="ECO:0000259" key="4">
    <source>
        <dbReference type="PROSITE" id="PS50090"/>
    </source>
</evidence>
<evidence type="ECO:0000313" key="7">
    <source>
        <dbReference type="Proteomes" id="UP000236291"/>
    </source>
</evidence>
<dbReference type="Gene3D" id="1.10.10.60">
    <property type="entry name" value="Homeodomain-like"/>
    <property type="match status" value="1"/>
</dbReference>
<evidence type="ECO:0000256" key="1">
    <source>
        <dbReference type="ARBA" id="ARBA00004123"/>
    </source>
</evidence>
<reference evidence="6 7" key="2">
    <citation type="journal article" date="2017" name="Front. Plant Sci.">
        <title>Gene Classification and Mining of Molecular Markers Useful in Red Clover (Trifolium pratense) Breeding.</title>
        <authorList>
            <person name="Istvanek J."/>
            <person name="Dluhosova J."/>
            <person name="Dluhos P."/>
            <person name="Patkova L."/>
            <person name="Nedelnik J."/>
            <person name="Repkova J."/>
        </authorList>
    </citation>
    <scope>NUCLEOTIDE SEQUENCE [LARGE SCALE GENOMIC DNA]</scope>
    <source>
        <strain evidence="7">cv. Tatra</strain>
        <tissue evidence="6">Young leaves</tissue>
    </source>
</reference>